<dbReference type="GO" id="GO:0005730">
    <property type="term" value="C:nucleolus"/>
    <property type="evidence" value="ECO:0007669"/>
    <property type="project" value="TreeGrafter"/>
</dbReference>
<dbReference type="FunFam" id="3.30.70.330:FF:000594">
    <property type="entry name" value="RNA binding protein Rnp24"/>
    <property type="match status" value="1"/>
</dbReference>
<evidence type="ECO:0000313" key="5">
    <source>
        <dbReference type="EMBL" id="QID81966.1"/>
    </source>
</evidence>
<sequence>MSETELSKEDAVTKKDNEEQVKKALLDPTKKRKAEDEIEIDLKSSIPLSKKQKRLLRRGKVTLEELNAKYNIDPKSIEEYKEDAEKKKSGASEKDAQGEESTTNTPTGDESGEVIKKKKKDENKYGVWIGNLSFDTTKDDLVRFFIAKTKDNEDEKSRVTEQDITRLSMPRVAAKNSNAMKNKGFCYMFFKNVEQMKAVLELSESHLNGRNMLIKDSENYSGRPDKDDLVAMSKNPPSRILFVGNLSFDVTDDLLRKHFQHCGDIVKIRMATFEDSGKCKGFAFIDFKNEEGSTNALKDKSCRKIAGRPLRMEYGEDRSKRQVRKKVENVSRNNSSSFDISNNKGYDRAGQDNGSKPEYKRSNANRRPPVDSNNRTKSSVALATAQRGSAAIVPSQGKKVKFD</sequence>
<feature type="compositionally biased region" description="Polar residues" evidence="3">
    <location>
        <begin position="330"/>
        <end position="344"/>
    </location>
</feature>
<evidence type="ECO:0000256" key="2">
    <source>
        <dbReference type="PROSITE-ProRule" id="PRU00176"/>
    </source>
</evidence>
<dbReference type="PANTHER" id="PTHR23236">
    <property type="entry name" value="EUKARYOTIC TRANSLATION INITIATION FACTOR 4B/4H"/>
    <property type="match status" value="1"/>
</dbReference>
<feature type="compositionally biased region" description="Basic and acidic residues" evidence="3">
    <location>
        <begin position="75"/>
        <end position="97"/>
    </location>
</feature>
<dbReference type="OrthoDB" id="1875751at2759"/>
<dbReference type="CDD" id="cd12396">
    <property type="entry name" value="RRM1_Nop13p_fungi"/>
    <property type="match status" value="1"/>
</dbReference>
<evidence type="ECO:0000259" key="4">
    <source>
        <dbReference type="PROSITE" id="PS50102"/>
    </source>
</evidence>
<dbReference type="SUPFAM" id="SSF54928">
    <property type="entry name" value="RNA-binding domain, RBD"/>
    <property type="match status" value="2"/>
</dbReference>
<dbReference type="InterPro" id="IPR034225">
    <property type="entry name" value="Nop13/Rnp24_RRM1"/>
</dbReference>
<dbReference type="PANTHER" id="PTHR23236:SF95">
    <property type="entry name" value="NUCLEOLAR PROTEIN 13"/>
    <property type="match status" value="1"/>
</dbReference>
<dbReference type="InterPro" id="IPR012677">
    <property type="entry name" value="Nucleotide-bd_a/b_plait_sf"/>
</dbReference>
<feature type="compositionally biased region" description="Basic and acidic residues" evidence="3">
    <location>
        <begin position="1"/>
        <end position="35"/>
    </location>
</feature>
<gene>
    <name evidence="5" type="primary">NOP13_1</name>
    <name evidence="5" type="ORF">GRS66_004366</name>
</gene>
<evidence type="ECO:0000256" key="1">
    <source>
        <dbReference type="ARBA" id="ARBA00022884"/>
    </source>
</evidence>
<evidence type="ECO:0000313" key="6">
    <source>
        <dbReference type="Proteomes" id="UP000501346"/>
    </source>
</evidence>
<accession>A0A6C1DY28</accession>
<dbReference type="SMART" id="SM00360">
    <property type="entry name" value="RRM"/>
    <property type="match status" value="2"/>
</dbReference>
<dbReference type="EMBL" id="CP048995">
    <property type="protein sequence ID" value="QID81966.1"/>
    <property type="molecule type" value="Genomic_DNA"/>
</dbReference>
<feature type="compositionally biased region" description="Basic and acidic residues" evidence="3">
    <location>
        <begin position="345"/>
        <end position="361"/>
    </location>
</feature>
<feature type="domain" description="RRM" evidence="4">
    <location>
        <begin position="125"/>
        <end position="219"/>
    </location>
</feature>
<proteinExistence type="predicted"/>
<feature type="compositionally biased region" description="Basic and acidic residues" evidence="3">
    <location>
        <begin position="313"/>
        <end position="329"/>
    </location>
</feature>
<dbReference type="Pfam" id="PF00076">
    <property type="entry name" value="RRM_1"/>
    <property type="match status" value="1"/>
</dbReference>
<dbReference type="Proteomes" id="UP000501346">
    <property type="component" value="Chromosome ScXIV"/>
</dbReference>
<reference evidence="5 6" key="1">
    <citation type="journal article" date="2019" name="BMC Genomics">
        <title>Chromosome level assembly and comparative genome analysis confirm lager-brewing yeasts originated from a single hybridization.</title>
        <authorList>
            <person name="Salazar A.N."/>
            <person name="Gorter de Vries A.R."/>
            <person name="van den Broek M."/>
            <person name="Brouwers N."/>
            <person name="de la Torre Cortes P."/>
            <person name="Kuijpers N.G.A."/>
            <person name="Daran J.G."/>
            <person name="Abeel T."/>
        </authorList>
    </citation>
    <scope>NUCLEOTIDE SEQUENCE [LARGE SCALE GENOMIC DNA]</scope>
    <source>
        <strain evidence="5 6">CBS 1483</strain>
    </source>
</reference>
<feature type="region of interest" description="Disordered" evidence="3">
    <location>
        <begin position="72"/>
        <end position="116"/>
    </location>
</feature>
<dbReference type="PROSITE" id="PS50102">
    <property type="entry name" value="RRM"/>
    <property type="match status" value="2"/>
</dbReference>
<feature type="compositionally biased region" description="Polar residues" evidence="3">
    <location>
        <begin position="99"/>
        <end position="108"/>
    </location>
</feature>
<feature type="region of interest" description="Disordered" evidence="3">
    <location>
        <begin position="313"/>
        <end position="403"/>
    </location>
</feature>
<dbReference type="Gene3D" id="3.30.70.330">
    <property type="match status" value="2"/>
</dbReference>
<dbReference type="InterPro" id="IPR000504">
    <property type="entry name" value="RRM_dom"/>
</dbReference>
<feature type="region of interest" description="Disordered" evidence="3">
    <location>
        <begin position="1"/>
        <end position="43"/>
    </location>
</feature>
<protein>
    <submittedName>
        <fullName evidence="5">Nucleolar protein 13</fullName>
    </submittedName>
</protein>
<name>A0A6C1DY28_SACPS</name>
<evidence type="ECO:0000256" key="3">
    <source>
        <dbReference type="SAM" id="MobiDB-lite"/>
    </source>
</evidence>
<dbReference type="InterPro" id="IPR035979">
    <property type="entry name" value="RBD_domain_sf"/>
</dbReference>
<dbReference type="GO" id="GO:0003723">
    <property type="term" value="F:RNA binding"/>
    <property type="evidence" value="ECO:0007669"/>
    <property type="project" value="UniProtKB-UniRule"/>
</dbReference>
<dbReference type="FunFam" id="3.30.70.330:FF:000863">
    <property type="entry name" value="Nucleolar protein"/>
    <property type="match status" value="1"/>
</dbReference>
<organism evidence="5 6">
    <name type="scientific">Saccharomyces pastorianus</name>
    <name type="common">Lager yeast</name>
    <name type="synonym">Saccharomyces cerevisiae x Saccharomyces eubayanus</name>
    <dbReference type="NCBI Taxonomy" id="27292"/>
    <lineage>
        <taxon>Eukaryota</taxon>
        <taxon>Fungi</taxon>
        <taxon>Dikarya</taxon>
        <taxon>Ascomycota</taxon>
        <taxon>Saccharomycotina</taxon>
        <taxon>Saccharomycetes</taxon>
        <taxon>Saccharomycetales</taxon>
        <taxon>Saccharomycetaceae</taxon>
        <taxon>Saccharomyces</taxon>
    </lineage>
</organism>
<feature type="compositionally biased region" description="Polar residues" evidence="3">
    <location>
        <begin position="371"/>
        <end position="381"/>
    </location>
</feature>
<dbReference type="CDD" id="cd12397">
    <property type="entry name" value="RRM2_Nop13p_fungi"/>
    <property type="match status" value="1"/>
</dbReference>
<keyword evidence="6" id="KW-1185">Reference proteome</keyword>
<dbReference type="InterPro" id="IPR034226">
    <property type="entry name" value="Nop13/Rnp24_RRM2"/>
</dbReference>
<keyword evidence="1 2" id="KW-0694">RNA-binding</keyword>
<feature type="domain" description="RRM" evidence="4">
    <location>
        <begin position="239"/>
        <end position="317"/>
    </location>
</feature>
<dbReference type="AlphaFoldDB" id="A0A6C1DY28"/>